<dbReference type="Pfam" id="PF00482">
    <property type="entry name" value="T2SSF"/>
    <property type="match status" value="1"/>
</dbReference>
<accession>A0A9D0ZZJ6</accession>
<evidence type="ECO:0000256" key="3">
    <source>
        <dbReference type="ARBA" id="ARBA00022692"/>
    </source>
</evidence>
<evidence type="ECO:0000256" key="4">
    <source>
        <dbReference type="ARBA" id="ARBA00022989"/>
    </source>
</evidence>
<comment type="caution">
    <text evidence="8">The sequence shown here is derived from an EMBL/GenBank/DDBJ whole genome shotgun (WGS) entry which is preliminary data.</text>
</comment>
<evidence type="ECO:0000256" key="1">
    <source>
        <dbReference type="ARBA" id="ARBA00004651"/>
    </source>
</evidence>
<feature type="domain" description="Type II secretion system protein GspF" evidence="7">
    <location>
        <begin position="155"/>
        <end position="280"/>
    </location>
</feature>
<dbReference type="AlphaFoldDB" id="A0A9D0ZZJ6"/>
<evidence type="ECO:0000256" key="5">
    <source>
        <dbReference type="ARBA" id="ARBA00023136"/>
    </source>
</evidence>
<keyword evidence="3 6" id="KW-0812">Transmembrane</keyword>
<feature type="transmembrane region" description="Helical" evidence="6">
    <location>
        <begin position="85"/>
        <end position="109"/>
    </location>
</feature>
<dbReference type="EMBL" id="DVGB01000041">
    <property type="protein sequence ID" value="HIR01282.1"/>
    <property type="molecule type" value="Genomic_DNA"/>
</dbReference>
<reference evidence="8" key="1">
    <citation type="submission" date="2020-10" db="EMBL/GenBank/DDBJ databases">
        <authorList>
            <person name="Gilroy R."/>
        </authorList>
    </citation>
    <scope>NUCLEOTIDE SEQUENCE</scope>
    <source>
        <strain evidence="8">ChiGjej1B1-2707</strain>
    </source>
</reference>
<gene>
    <name evidence="8" type="ORF">IAA69_03360</name>
</gene>
<dbReference type="PANTHER" id="PTHR35007">
    <property type="entry name" value="INTEGRAL MEMBRANE PROTEIN-RELATED"/>
    <property type="match status" value="1"/>
</dbReference>
<evidence type="ECO:0000313" key="9">
    <source>
        <dbReference type="Proteomes" id="UP000824261"/>
    </source>
</evidence>
<dbReference type="Proteomes" id="UP000824261">
    <property type="component" value="Unassembled WGS sequence"/>
</dbReference>
<evidence type="ECO:0000256" key="6">
    <source>
        <dbReference type="SAM" id="Phobius"/>
    </source>
</evidence>
<keyword evidence="2" id="KW-1003">Cell membrane</keyword>
<protein>
    <submittedName>
        <fullName evidence="8">Type II secretion system F family protein</fullName>
    </submittedName>
</protein>
<keyword evidence="4 6" id="KW-1133">Transmembrane helix</keyword>
<evidence type="ECO:0000313" key="8">
    <source>
        <dbReference type="EMBL" id="HIR01282.1"/>
    </source>
</evidence>
<evidence type="ECO:0000259" key="7">
    <source>
        <dbReference type="Pfam" id="PF00482"/>
    </source>
</evidence>
<feature type="transmembrane region" description="Helical" evidence="6">
    <location>
        <begin position="268"/>
        <end position="289"/>
    </location>
</feature>
<proteinExistence type="predicted"/>
<organism evidence="8 9">
    <name type="scientific">Candidatus Aveggerthella stercoripullorum</name>
    <dbReference type="NCBI Taxonomy" id="2840688"/>
    <lineage>
        <taxon>Bacteria</taxon>
        <taxon>Bacillati</taxon>
        <taxon>Actinomycetota</taxon>
        <taxon>Coriobacteriia</taxon>
        <taxon>Eggerthellales</taxon>
        <taxon>Eggerthellaceae</taxon>
        <taxon>Eggerthellaceae incertae sedis</taxon>
        <taxon>Candidatus Aveggerthella</taxon>
    </lineage>
</organism>
<sequence>MALFAAIASASLVGFGARMLLAARFPTLSRPAPPSRRSAEVPRRTPSGLLPKVASLARSIVPASRQSTDRLRLKLAQAGLKVPAPVYHGFSVAMTACGIAMAAFATPLLPEDKPAFRLIACLGIAGIAACTPRALLDARARARKKEVDAALPATLEMLAVAVEAGLTLERAIRSVSKRRSDALAQELAVVDEDISLLGYTRDQALGRLAQRCGSEDLALFASAVSVSSKAGAPIAAILKRQAAAARTRRFQHLEAEANKIPTKMIFPLAFLVMPGVFIIAVSPAVISIVSNASEVF</sequence>
<keyword evidence="5 6" id="KW-0472">Membrane</keyword>
<dbReference type="InterPro" id="IPR018076">
    <property type="entry name" value="T2SS_GspF_dom"/>
</dbReference>
<reference evidence="8" key="2">
    <citation type="journal article" date="2021" name="PeerJ">
        <title>Extensive microbial diversity within the chicken gut microbiome revealed by metagenomics and culture.</title>
        <authorList>
            <person name="Gilroy R."/>
            <person name="Ravi A."/>
            <person name="Getino M."/>
            <person name="Pursley I."/>
            <person name="Horton D.L."/>
            <person name="Alikhan N.F."/>
            <person name="Baker D."/>
            <person name="Gharbi K."/>
            <person name="Hall N."/>
            <person name="Watson M."/>
            <person name="Adriaenssens E.M."/>
            <person name="Foster-Nyarko E."/>
            <person name="Jarju S."/>
            <person name="Secka A."/>
            <person name="Antonio M."/>
            <person name="Oren A."/>
            <person name="Chaudhuri R.R."/>
            <person name="La Ragione R."/>
            <person name="Hildebrand F."/>
            <person name="Pallen M.J."/>
        </authorList>
    </citation>
    <scope>NUCLEOTIDE SEQUENCE</scope>
    <source>
        <strain evidence="8">ChiGjej1B1-2707</strain>
    </source>
</reference>
<name>A0A9D0ZZJ6_9ACTN</name>
<feature type="transmembrane region" description="Helical" evidence="6">
    <location>
        <begin position="115"/>
        <end position="136"/>
    </location>
</feature>
<evidence type="ECO:0000256" key="2">
    <source>
        <dbReference type="ARBA" id="ARBA00022475"/>
    </source>
</evidence>
<comment type="subcellular location">
    <subcellularLocation>
        <location evidence="1">Cell membrane</location>
        <topology evidence="1">Multi-pass membrane protein</topology>
    </subcellularLocation>
</comment>
<dbReference type="GO" id="GO:0005886">
    <property type="term" value="C:plasma membrane"/>
    <property type="evidence" value="ECO:0007669"/>
    <property type="project" value="UniProtKB-SubCell"/>
</dbReference>
<dbReference type="PANTHER" id="PTHR35007:SF2">
    <property type="entry name" value="PILUS ASSEMBLE PROTEIN"/>
    <property type="match status" value="1"/>
</dbReference>